<organism evidence="7 8">
    <name type="scientific">Candidatus Argoarchaeum ethanivorans</name>
    <dbReference type="NCBI Taxonomy" id="2608793"/>
    <lineage>
        <taxon>Archaea</taxon>
        <taxon>Methanobacteriati</taxon>
        <taxon>Methanobacteriota</taxon>
        <taxon>Stenosarchaea group</taxon>
        <taxon>Methanomicrobia</taxon>
        <taxon>Methanosarcinales</taxon>
        <taxon>Methanosarcinales incertae sedis</taxon>
        <taxon>GOM Arc I cluster</taxon>
        <taxon>Candidatus Argoarchaeum</taxon>
    </lineage>
</organism>
<accession>A0A8B3S247</accession>
<keyword evidence="6" id="KW-0346">Stress response</keyword>
<protein>
    <recommendedName>
        <fullName evidence="9">Type II toxin-antitoxin system HicA family toxin</fullName>
    </recommendedName>
</protein>
<reference evidence="8" key="1">
    <citation type="submission" date="2019-01" db="EMBL/GenBank/DDBJ databases">
        <title>Anaerobic oxidation of ethane by archaea from a marine hydrocarbon seep.</title>
        <authorList>
            <person name="Musat F."/>
        </authorList>
    </citation>
    <scope>NUCLEOTIDE SEQUENCE [LARGE SCALE GENOMIC DNA]</scope>
</reference>
<gene>
    <name evidence="7" type="ORF">AEth_01294</name>
</gene>
<keyword evidence="2" id="KW-0540">Nuclease</keyword>
<keyword evidence="1" id="KW-1277">Toxin-antitoxin system</keyword>
<comment type="caution">
    <text evidence="7">The sequence shown here is derived from an EMBL/GenBank/DDBJ whole genome shotgun (WGS) entry which is preliminary data.</text>
</comment>
<dbReference type="Pfam" id="PF07927">
    <property type="entry name" value="HicA_toxin"/>
    <property type="match status" value="1"/>
</dbReference>
<evidence type="ECO:0000256" key="3">
    <source>
        <dbReference type="ARBA" id="ARBA00022759"/>
    </source>
</evidence>
<dbReference type="AlphaFoldDB" id="A0A8B3S247"/>
<keyword evidence="3" id="KW-0255">Endonuclease</keyword>
<evidence type="ECO:0000256" key="1">
    <source>
        <dbReference type="ARBA" id="ARBA00022649"/>
    </source>
</evidence>
<keyword evidence="4" id="KW-0378">Hydrolase</keyword>
<dbReference type="Gene3D" id="3.30.920.30">
    <property type="entry name" value="Hypothetical protein"/>
    <property type="match status" value="1"/>
</dbReference>
<dbReference type="SUPFAM" id="SSF54786">
    <property type="entry name" value="YcfA/nrd intein domain"/>
    <property type="match status" value="1"/>
</dbReference>
<dbReference type="GO" id="GO:0004519">
    <property type="term" value="F:endonuclease activity"/>
    <property type="evidence" value="ECO:0007669"/>
    <property type="project" value="UniProtKB-KW"/>
</dbReference>
<evidence type="ECO:0000256" key="4">
    <source>
        <dbReference type="ARBA" id="ARBA00022801"/>
    </source>
</evidence>
<dbReference type="GO" id="GO:0003729">
    <property type="term" value="F:mRNA binding"/>
    <property type="evidence" value="ECO:0007669"/>
    <property type="project" value="InterPro"/>
</dbReference>
<dbReference type="EMBL" id="RPGO01000029">
    <property type="protein sequence ID" value="RZB29326.1"/>
    <property type="molecule type" value="Genomic_DNA"/>
</dbReference>
<dbReference type="GO" id="GO:0016787">
    <property type="term" value="F:hydrolase activity"/>
    <property type="evidence" value="ECO:0007669"/>
    <property type="project" value="UniProtKB-KW"/>
</dbReference>
<keyword evidence="5" id="KW-0694">RNA-binding</keyword>
<dbReference type="InterPro" id="IPR012933">
    <property type="entry name" value="HicA_mRNA_interferase"/>
</dbReference>
<evidence type="ECO:0008006" key="9">
    <source>
        <dbReference type="Google" id="ProtNLM"/>
    </source>
</evidence>
<proteinExistence type="predicted"/>
<evidence type="ECO:0000256" key="6">
    <source>
        <dbReference type="ARBA" id="ARBA00023016"/>
    </source>
</evidence>
<evidence type="ECO:0000256" key="5">
    <source>
        <dbReference type="ARBA" id="ARBA00022884"/>
    </source>
</evidence>
<evidence type="ECO:0000313" key="8">
    <source>
        <dbReference type="Proteomes" id="UP000291831"/>
    </source>
</evidence>
<evidence type="ECO:0000313" key="7">
    <source>
        <dbReference type="EMBL" id="RZB29326.1"/>
    </source>
</evidence>
<dbReference type="InterPro" id="IPR038570">
    <property type="entry name" value="HicA_sf"/>
</dbReference>
<evidence type="ECO:0000256" key="2">
    <source>
        <dbReference type="ARBA" id="ARBA00022722"/>
    </source>
</evidence>
<dbReference type="Proteomes" id="UP000291831">
    <property type="component" value="Unassembled WGS sequence"/>
</dbReference>
<sequence>MVKPGSVVTLSVPRHKELDRGTLRKLIKLAGLTVDEFVELL</sequence>
<name>A0A8B3S247_9EURY</name>